<dbReference type="Gene3D" id="1.10.1200.10">
    <property type="entry name" value="ACP-like"/>
    <property type="match status" value="1"/>
</dbReference>
<dbReference type="EMBL" id="UINC01057972">
    <property type="protein sequence ID" value="SVB79708.1"/>
    <property type="molecule type" value="Genomic_DNA"/>
</dbReference>
<sequence>VIEQSKIQKEIIEIIRLLLAQNDKNTEIYIDTPLLGGDSALDSMKLVELCLELEDKALEMGFEFDWTSEKAMSKAGSMFRTVDTLAEEFTKQNRIAK</sequence>
<dbReference type="SUPFAM" id="SSF47336">
    <property type="entry name" value="ACP-like"/>
    <property type="match status" value="1"/>
</dbReference>
<organism evidence="1">
    <name type="scientific">marine metagenome</name>
    <dbReference type="NCBI Taxonomy" id="408172"/>
    <lineage>
        <taxon>unclassified sequences</taxon>
        <taxon>metagenomes</taxon>
        <taxon>ecological metagenomes</taxon>
    </lineage>
</organism>
<evidence type="ECO:0008006" key="2">
    <source>
        <dbReference type="Google" id="ProtNLM"/>
    </source>
</evidence>
<protein>
    <recommendedName>
        <fullName evidence="2">Carrier domain-containing protein</fullName>
    </recommendedName>
</protein>
<gene>
    <name evidence="1" type="ORF">METZ01_LOCUS232562</name>
</gene>
<evidence type="ECO:0000313" key="1">
    <source>
        <dbReference type="EMBL" id="SVB79708.1"/>
    </source>
</evidence>
<accession>A0A382GXA4</accession>
<name>A0A382GXA4_9ZZZZ</name>
<proteinExistence type="predicted"/>
<feature type="non-terminal residue" evidence="1">
    <location>
        <position position="1"/>
    </location>
</feature>
<reference evidence="1" key="1">
    <citation type="submission" date="2018-05" db="EMBL/GenBank/DDBJ databases">
        <authorList>
            <person name="Lanie J.A."/>
            <person name="Ng W.-L."/>
            <person name="Kazmierczak K.M."/>
            <person name="Andrzejewski T.M."/>
            <person name="Davidsen T.M."/>
            <person name="Wayne K.J."/>
            <person name="Tettelin H."/>
            <person name="Glass J.I."/>
            <person name="Rusch D."/>
            <person name="Podicherti R."/>
            <person name="Tsui H.-C.T."/>
            <person name="Winkler M.E."/>
        </authorList>
    </citation>
    <scope>NUCLEOTIDE SEQUENCE</scope>
</reference>
<dbReference type="AlphaFoldDB" id="A0A382GXA4"/>
<dbReference type="InterPro" id="IPR036736">
    <property type="entry name" value="ACP-like_sf"/>
</dbReference>